<feature type="non-terminal residue" evidence="2">
    <location>
        <position position="1"/>
    </location>
</feature>
<name>A0A3G4ZNQ3_9VIRU</name>
<reference evidence="2" key="1">
    <citation type="submission" date="2018-10" db="EMBL/GenBank/DDBJ databases">
        <title>Hidden diversity of soil giant viruses.</title>
        <authorList>
            <person name="Schulz F."/>
            <person name="Alteio L."/>
            <person name="Goudeau D."/>
            <person name="Ryan E.M."/>
            <person name="Malmstrom R.R."/>
            <person name="Blanchard J."/>
            <person name="Woyke T."/>
        </authorList>
    </citation>
    <scope>NUCLEOTIDE SEQUENCE</scope>
    <source>
        <strain evidence="2">TEV1</strain>
    </source>
</reference>
<accession>A0A3G4ZNQ3</accession>
<proteinExistence type="predicted"/>
<dbReference type="EMBL" id="MK071985">
    <property type="protein sequence ID" value="AYV76507.1"/>
    <property type="molecule type" value="Genomic_DNA"/>
</dbReference>
<protein>
    <submittedName>
        <fullName evidence="2">Uncharacterized protein</fullName>
    </submittedName>
</protein>
<gene>
    <name evidence="2" type="ORF">Terrestrivirus7_60</name>
</gene>
<organism evidence="2">
    <name type="scientific">Terrestrivirus sp</name>
    <dbReference type="NCBI Taxonomy" id="2487775"/>
    <lineage>
        <taxon>Viruses</taxon>
        <taxon>Varidnaviria</taxon>
        <taxon>Bamfordvirae</taxon>
        <taxon>Nucleocytoviricota</taxon>
        <taxon>Megaviricetes</taxon>
        <taxon>Imitervirales</taxon>
        <taxon>Mimiviridae</taxon>
        <taxon>Klosneuvirinae</taxon>
    </lineage>
</organism>
<feature type="compositionally biased region" description="Basic and acidic residues" evidence="1">
    <location>
        <begin position="112"/>
        <end position="121"/>
    </location>
</feature>
<evidence type="ECO:0000313" key="2">
    <source>
        <dbReference type="EMBL" id="AYV76507.1"/>
    </source>
</evidence>
<sequence>IDLGIFHPDFVPSVIRQHDQQNRETNFLSFYDLQELVSQLQNKVMHLDIVGFNASIDDTAYRFTKMTGNVCRYIIRDIFTLKDKKINVFSEDSKFLIFRPVVQTYYDKDKDTDKDKNKDNLHSNGESDDDFEEYDENSRKVDIGWYVVRFMTLKDREVFIEKIKDNIITIEYEKEGKMVEVYVTTTTMKEQNEKSYYTANNIFDCCLFPQEKSLMVFELLNAQYNQPVANILKDK</sequence>
<feature type="region of interest" description="Disordered" evidence="1">
    <location>
        <begin position="112"/>
        <end position="133"/>
    </location>
</feature>
<evidence type="ECO:0000256" key="1">
    <source>
        <dbReference type="SAM" id="MobiDB-lite"/>
    </source>
</evidence>